<dbReference type="VEuPathDB" id="ToxoDB:TGDOM2_320690"/>
<evidence type="ECO:0000256" key="3">
    <source>
        <dbReference type="ARBA" id="ARBA00022448"/>
    </source>
</evidence>
<proteinExistence type="inferred from homology"/>
<reference evidence="10 11" key="1">
    <citation type="submission" date="2014-02" db="EMBL/GenBank/DDBJ databases">
        <authorList>
            <person name="Sibley D."/>
            <person name="Venepally P."/>
            <person name="Karamycheva S."/>
            <person name="Hadjithomas M."/>
            <person name="Khan A."/>
            <person name="Brunk B."/>
            <person name="Roos D."/>
            <person name="Caler E."/>
            <person name="Lorenzi H."/>
        </authorList>
    </citation>
    <scope>NUCLEOTIDE SEQUENCE [LARGE SCALE GENOMIC DNA]</scope>
    <source>
        <strain evidence="10 11">GAB2-2007-GAL-DOM2</strain>
    </source>
</reference>
<sequence length="407" mass="44530">MSGLFGRGGFSDHGLPGSRKFEDGVEHRQRAEKALKTSVFLFKFSPDYDIAALEYKAAAECFQEDGSEQAFPQALHCWQKVADIRDKQQDAFGAARALEQMACLHSSSQPGHPKADFSEFFRLQSEAAHRYRLAGKSDAAVRVLRKAAKVKEEKLSDCRGAADILRECVSIHEEDEKWHYASEIYRDLISVLARERMHEELLKALDRHIKVLQRLGQQNGIHNATMSKVIVCLAMDDAVEADNALSDDVAFASNFLGTREFQLAGETLDAYKAGDPEALQAALENQMWNFLPTEIVKMARDLKSVCRGAQFQGRASSSCGSVSGPVSQVRASSSVVPVSSRLDLTRDVRPVLGCFSSSGVKLSDCPNVEGGSQSVLKPPAVQTSTDSTSQVQPNAEAADVSINELLC</sequence>
<dbReference type="InterPro" id="IPR011990">
    <property type="entry name" value="TPR-like_helical_dom_sf"/>
</dbReference>
<evidence type="ECO:0000313" key="11">
    <source>
        <dbReference type="Proteomes" id="UP000028837"/>
    </source>
</evidence>
<evidence type="ECO:0000256" key="6">
    <source>
        <dbReference type="ARBA" id="ARBA00023136"/>
    </source>
</evidence>
<dbReference type="OrthoDB" id="330458at2759"/>
<dbReference type="Pfam" id="PF14938">
    <property type="entry name" value="SNAP"/>
    <property type="match status" value="1"/>
</dbReference>
<keyword evidence="5" id="KW-0653">Protein transport</keyword>
<feature type="compositionally biased region" description="Polar residues" evidence="9">
    <location>
        <begin position="373"/>
        <end position="393"/>
    </location>
</feature>
<keyword evidence="3" id="KW-0813">Transport</keyword>
<comment type="caution">
    <text evidence="10">The sequence shown here is derived from an EMBL/GenBank/DDBJ whole genome shotgun (WGS) entry which is preliminary data.</text>
</comment>
<keyword evidence="6" id="KW-0472">Membrane</keyword>
<dbReference type="EMBL" id="AHZU02001402">
    <property type="protein sequence ID" value="KFG32715.1"/>
    <property type="molecule type" value="Genomic_DNA"/>
</dbReference>
<dbReference type="PANTHER" id="PTHR13768:SF2">
    <property type="entry name" value="GAMMA-SOLUBLE NSF ATTACHMENT PROTEIN"/>
    <property type="match status" value="1"/>
</dbReference>
<dbReference type="GO" id="GO:0031201">
    <property type="term" value="C:SNARE complex"/>
    <property type="evidence" value="ECO:0007669"/>
    <property type="project" value="TreeGrafter"/>
</dbReference>
<dbReference type="GO" id="GO:0016192">
    <property type="term" value="P:vesicle-mediated transport"/>
    <property type="evidence" value="ECO:0007669"/>
    <property type="project" value="UniProtKB-KW"/>
</dbReference>
<dbReference type="Proteomes" id="UP000028837">
    <property type="component" value="Unassembled WGS sequence"/>
</dbReference>
<evidence type="ECO:0000256" key="4">
    <source>
        <dbReference type="ARBA" id="ARBA00022892"/>
    </source>
</evidence>
<dbReference type="InterPro" id="IPR000744">
    <property type="entry name" value="NSF_attach"/>
</dbReference>
<protein>
    <recommendedName>
        <fullName evidence="7">Gamma-soluble NSF attachment protein</fullName>
    </recommendedName>
    <alternativeName>
        <fullName evidence="8">N-ethylmaleimide-sensitive factor attachment protein gamma</fullName>
    </alternativeName>
</protein>
<dbReference type="AlphaFoldDB" id="A0A086JKP7"/>
<organism evidence="10 11">
    <name type="scientific">Toxoplasma gondii GAB2-2007-GAL-DOM2</name>
    <dbReference type="NCBI Taxonomy" id="1130820"/>
    <lineage>
        <taxon>Eukaryota</taxon>
        <taxon>Sar</taxon>
        <taxon>Alveolata</taxon>
        <taxon>Apicomplexa</taxon>
        <taxon>Conoidasida</taxon>
        <taxon>Coccidia</taxon>
        <taxon>Eucoccidiorida</taxon>
        <taxon>Eimeriorina</taxon>
        <taxon>Sarcocystidae</taxon>
        <taxon>Toxoplasma</taxon>
    </lineage>
</organism>
<dbReference type="GO" id="GO:0005774">
    <property type="term" value="C:vacuolar membrane"/>
    <property type="evidence" value="ECO:0007669"/>
    <property type="project" value="TreeGrafter"/>
</dbReference>
<dbReference type="SUPFAM" id="SSF48452">
    <property type="entry name" value="TPR-like"/>
    <property type="match status" value="1"/>
</dbReference>
<name>A0A086JKP7_TOXGO</name>
<evidence type="ECO:0000256" key="8">
    <source>
        <dbReference type="ARBA" id="ARBA00042485"/>
    </source>
</evidence>
<accession>A0A086JKP7</accession>
<dbReference type="Gene3D" id="1.25.40.10">
    <property type="entry name" value="Tetratricopeptide repeat domain"/>
    <property type="match status" value="1"/>
</dbReference>
<comment type="similarity">
    <text evidence="2">Belongs to the SNAP family.</text>
</comment>
<comment type="subcellular location">
    <subcellularLocation>
        <location evidence="1">Membrane</location>
        <topology evidence="1">Peripheral membrane protein</topology>
    </subcellularLocation>
</comment>
<evidence type="ECO:0000256" key="7">
    <source>
        <dbReference type="ARBA" id="ARBA00040047"/>
    </source>
</evidence>
<dbReference type="GO" id="GO:0005483">
    <property type="term" value="F:soluble NSF attachment protein activity"/>
    <property type="evidence" value="ECO:0007669"/>
    <property type="project" value="TreeGrafter"/>
</dbReference>
<evidence type="ECO:0000313" key="10">
    <source>
        <dbReference type="EMBL" id="KFG32715.1"/>
    </source>
</evidence>
<keyword evidence="4" id="KW-0931">ER-Golgi transport</keyword>
<evidence type="ECO:0000256" key="5">
    <source>
        <dbReference type="ARBA" id="ARBA00022927"/>
    </source>
</evidence>
<evidence type="ECO:0000256" key="1">
    <source>
        <dbReference type="ARBA" id="ARBA00004170"/>
    </source>
</evidence>
<gene>
    <name evidence="10" type="ORF">TGDOM2_320690</name>
</gene>
<dbReference type="PANTHER" id="PTHR13768">
    <property type="entry name" value="SOLUBLE NSF ATTACHMENT PROTEIN SNAP"/>
    <property type="match status" value="1"/>
</dbReference>
<evidence type="ECO:0000256" key="2">
    <source>
        <dbReference type="ARBA" id="ARBA00010050"/>
    </source>
</evidence>
<feature type="region of interest" description="Disordered" evidence="9">
    <location>
        <begin position="373"/>
        <end position="395"/>
    </location>
</feature>
<dbReference type="GO" id="GO:0019905">
    <property type="term" value="F:syntaxin binding"/>
    <property type="evidence" value="ECO:0007669"/>
    <property type="project" value="TreeGrafter"/>
</dbReference>
<dbReference type="GO" id="GO:0006886">
    <property type="term" value="P:intracellular protein transport"/>
    <property type="evidence" value="ECO:0007669"/>
    <property type="project" value="InterPro"/>
</dbReference>
<evidence type="ECO:0000256" key="9">
    <source>
        <dbReference type="SAM" id="MobiDB-lite"/>
    </source>
</evidence>